<evidence type="ECO:0000259" key="3">
    <source>
        <dbReference type="Pfam" id="PF17803"/>
    </source>
</evidence>
<organism evidence="6 7">
    <name type="scientific">Anseongella ginsenosidimutans</name>
    <dbReference type="NCBI Taxonomy" id="496056"/>
    <lineage>
        <taxon>Bacteria</taxon>
        <taxon>Pseudomonadati</taxon>
        <taxon>Bacteroidota</taxon>
        <taxon>Sphingobacteriia</taxon>
        <taxon>Sphingobacteriales</taxon>
        <taxon>Sphingobacteriaceae</taxon>
        <taxon>Anseongella</taxon>
    </lineage>
</organism>
<dbReference type="Gene3D" id="2.60.40.1080">
    <property type="match status" value="2"/>
</dbReference>
<comment type="caution">
    <text evidence="6">The sequence shown here is derived from an EMBL/GenBank/DDBJ whole genome shotgun (WGS) entry which is preliminary data.</text>
</comment>
<gene>
    <name evidence="6" type="ORF">EDD80_11559</name>
</gene>
<feature type="region of interest" description="Disordered" evidence="1">
    <location>
        <begin position="1678"/>
        <end position="1698"/>
    </location>
</feature>
<dbReference type="InterPro" id="IPR008964">
    <property type="entry name" value="Invasin/intimin_cell_adhesion"/>
</dbReference>
<dbReference type="PANTHER" id="PTHR34677:SF3">
    <property type="entry name" value="BACTERIAL IG-LIKE DOMAIN-CONTAINING PROTEIN"/>
    <property type="match status" value="1"/>
</dbReference>
<feature type="domain" description="Bacterial Ig-like" evidence="5">
    <location>
        <begin position="1374"/>
        <end position="1462"/>
    </location>
</feature>
<evidence type="ECO:0000259" key="5">
    <source>
        <dbReference type="Pfam" id="PF19078"/>
    </source>
</evidence>
<dbReference type="Pfam" id="PF13585">
    <property type="entry name" value="CHU_C"/>
    <property type="match status" value="1"/>
</dbReference>
<proteinExistence type="predicted"/>
<keyword evidence="7" id="KW-1185">Reference proteome</keyword>
<dbReference type="SUPFAM" id="SSF49265">
    <property type="entry name" value="Fibronectin type III"/>
    <property type="match status" value="1"/>
</dbReference>
<dbReference type="Proteomes" id="UP000295807">
    <property type="component" value="Unassembled WGS sequence"/>
</dbReference>
<sequence>MKMQLFTGLLLSVISTSVAGQTTITFDDQGYAHDADLGKTVTIGNFEFSVRDQNLQEHEFGSNIYYESDLDGHGFGGSGLIYAGDQLNTDDPFYFIIKTVDGTEQDFQSFYMYDYVGISGFGMSLTAEAYRNGLLQGTQDLILNNQKDTYSLNSQFDNVDEIRIRQRTPLPHPDNSGVAVTFDHFVIGSAGVNVPPVVSGLPASIEIIEDTRGELDISSSSFSDEDSDEITAILSVSDGTIALAATGGRPVVLAGNNTPTITVSGTPEAINGYLDIPSNVTYIPPAGLNGSPAAILTVSARDNDGSGDVELGTVPINITGANDAPVIATSGGSTTFTEPRTGSPEPVAIDNALTVADPDNTTLESATVMISDNFQDGLEDVLAFANDGVTMGNITGSYDIAMGILNLSSAGATATLAEWQAALRAVTYSNSSSNPATVNRTITFVAYDGTANSAGATKAVSVQAVNTIPLVANLDGDNVTFTEGGPAVLLDAGADATVSDPDTPNPDDGYVVIHIINGVVGEDMLSIRHEGMGAGQIGVVGGDLHYDGTHIGMITGAGTSSMSVEFLPTATFAAAQALIRNLVYLNSSTNPSLDPRKIRISLNDGVDRVSSLNDVMVNVKALSNAPVVTTSAGVTTFTESFYGGSTQEVIDNALTVTNPGNTNIASATVSITANFQSGEDVLRFTGDGATMGNITGSYNAGTGILSLASAGSAATLAEWQAALRAVTYDNGSHTPNTASRTASFVVSNGSEDSNPATKTIDVVAVNSKPVAVDDALTTSEGVPATGNIRTNDSDPDGDELVAALITAPPISLGSVLLLADGSFTFTPTSANHGGVAKMQYQVYDYAFLADTAWVYVTVEGINDAPEVTAPATIDVDEDVAGPLPGISFADADAGSSSVTATFSAASGTFSATSGGGVTVGGSGTGSLTLAGPIADLNTFIAANNLTFTTALNATGNVTFTVNIDDGGNTGADPGNSGTSSSEADMTAVTVFVKAINDAPLNAVPAPQSIDGDESLIFSTGNSNLVSVSDADAGGSSIQVKLTATNGLVTLPGATGLIFISGDGADDGTMAFYGTIADINQALHGMIFQPTAGFSGAASLQITTSDLGSSGSGESQTDTDLINITVNPINPVITTVNASRPDGAYKLNEVIPVTITFNQAVDVTGGTPNLLLETGATDRKAVYSSGSGSNTLLFNYTVQAGDLNADLDYASTAALALNAATIQSGSGMDAVLTLPVPGGGGSIAGQHDIVIDGVKPVVSSAGVPADAYYQEGDVLGFILNFDENVNVNDGGGTPYLALTIGSATVQADYTSGSGSSVLNFQYIVQAGEQDLDGIELGSSIVMNGGTIRDAAGNDAAAALNNAASTDNVFVYSLIPGVTLSTTASSPVNQAFTLSIVFTEAVTGFDLTDVSFGNATLSSLQTADNITYTALVTPSANGTVSLSVPAGAAQNIANNDNTASNTLNLIYDNAMPAIPQGLAAVPRNGQHVIIWTANSESDLAAYALYGATTPNPTALLTRINAPATTYTHTGVAAGVTWYYRLAAIDQAGNESGRSEEASAIVKFDQEITFASSASVIYGMADFDPGAISTNSSMEIMYRSSDEEIASIAGGMVHINKAGTVTITASQEGNALYNEAIPRDQVLTIEKAPLTVTAENKTRKFGEENPLFTFSYEGFVNGEDESQLGTPPLASTEATPLSPPGEYPIIASGAAADNYMPRYVNGTLTVVPAARTLTFAQLPEKTYGDADFDLTGEANTGETVIYSSSNTAVAEIVNGKVRITGAGTATITATLPENANYSNTPEISRELLVKKAPQEIHFAEIGQVQRDAGTLQLDVSASSGLAVQLEVRDNLVATLTGPSDLLVLRLGRTIITATQPGNANYLPAAPVERELLVVDQAGQRVRVHQVVSPNSDGINDFLIIEGIRDFPDNRMVIVNRNGISMFETKGYDNGSNIFHGKANTRVISENLPAGTYFYLLEYRNGSEMQRLKGWFVLKYQ</sequence>
<reference evidence="6 7" key="1">
    <citation type="submission" date="2019-03" db="EMBL/GenBank/DDBJ databases">
        <title>Genomic Encyclopedia of Type Strains, Phase IV (KMG-IV): sequencing the most valuable type-strain genomes for metagenomic binning, comparative biology and taxonomic classification.</title>
        <authorList>
            <person name="Goeker M."/>
        </authorList>
    </citation>
    <scope>NUCLEOTIDE SEQUENCE [LARGE SCALE GENOMIC DNA]</scope>
    <source>
        <strain evidence="6 7">DSM 21100</strain>
    </source>
</reference>
<evidence type="ECO:0000313" key="6">
    <source>
        <dbReference type="EMBL" id="TCS85076.1"/>
    </source>
</evidence>
<evidence type="ECO:0000256" key="2">
    <source>
        <dbReference type="SAM" id="SignalP"/>
    </source>
</evidence>
<dbReference type="InterPro" id="IPR036116">
    <property type="entry name" value="FN3_sf"/>
</dbReference>
<dbReference type="PANTHER" id="PTHR34677">
    <property type="match status" value="1"/>
</dbReference>
<dbReference type="InterPro" id="IPR041286">
    <property type="entry name" value="MBG_2"/>
</dbReference>
<feature type="chain" id="PRO_5020193105" evidence="2">
    <location>
        <begin position="20"/>
        <end position="1993"/>
    </location>
</feature>
<protein>
    <submittedName>
        <fullName evidence="6">Gliding motility-associated-like protein</fullName>
    </submittedName>
</protein>
<dbReference type="InterPro" id="IPR013783">
    <property type="entry name" value="Ig-like_fold"/>
</dbReference>
<accession>A0A4R3KPB3</accession>
<dbReference type="SUPFAM" id="SSF49373">
    <property type="entry name" value="Invasin/intimin cell-adhesion fragments"/>
    <property type="match status" value="2"/>
</dbReference>
<dbReference type="Pfam" id="PF17803">
    <property type="entry name" value="Cadherin_4"/>
    <property type="match status" value="1"/>
</dbReference>
<dbReference type="Gene3D" id="3.30.160.710">
    <property type="match status" value="1"/>
</dbReference>
<dbReference type="RefSeq" id="WP_158640540.1">
    <property type="nucleotide sequence ID" value="NZ_CP042432.1"/>
</dbReference>
<dbReference type="Pfam" id="PF18676">
    <property type="entry name" value="MBG_2"/>
    <property type="match status" value="1"/>
</dbReference>
<feature type="domain" description="MBG" evidence="4">
    <location>
        <begin position="1647"/>
        <end position="1722"/>
    </location>
</feature>
<evidence type="ECO:0000256" key="1">
    <source>
        <dbReference type="SAM" id="MobiDB-lite"/>
    </source>
</evidence>
<name>A0A4R3KPB3_9SPHI</name>
<evidence type="ECO:0000313" key="7">
    <source>
        <dbReference type="Proteomes" id="UP000295807"/>
    </source>
</evidence>
<dbReference type="InterPro" id="IPR044048">
    <property type="entry name" value="Big_12"/>
</dbReference>
<dbReference type="Gene3D" id="2.60.40.10">
    <property type="entry name" value="Immunoglobulins"/>
    <property type="match status" value="1"/>
</dbReference>
<keyword evidence="2" id="KW-0732">Signal</keyword>
<dbReference type="InterPro" id="IPR040853">
    <property type="entry name" value="RapA2_cadherin-like"/>
</dbReference>
<evidence type="ECO:0000259" key="4">
    <source>
        <dbReference type="Pfam" id="PF18676"/>
    </source>
</evidence>
<dbReference type="Pfam" id="PF19078">
    <property type="entry name" value="Big_12"/>
    <property type="match status" value="1"/>
</dbReference>
<dbReference type="EMBL" id="SMAD01000015">
    <property type="protein sequence ID" value="TCS85076.1"/>
    <property type="molecule type" value="Genomic_DNA"/>
</dbReference>
<feature type="domain" description="RapA2 cadherin-like" evidence="3">
    <location>
        <begin position="756"/>
        <end position="825"/>
    </location>
</feature>
<feature type="signal peptide" evidence="2">
    <location>
        <begin position="1"/>
        <end position="19"/>
    </location>
</feature>